<keyword evidence="8" id="KW-1185">Reference proteome</keyword>
<dbReference type="AlphaFoldDB" id="A0A3N1VI01"/>
<dbReference type="Pfam" id="PF02653">
    <property type="entry name" value="BPD_transp_2"/>
    <property type="match status" value="1"/>
</dbReference>
<feature type="transmembrane region" description="Helical" evidence="6">
    <location>
        <begin position="12"/>
        <end position="30"/>
    </location>
</feature>
<evidence type="ECO:0000256" key="6">
    <source>
        <dbReference type="SAM" id="Phobius"/>
    </source>
</evidence>
<dbReference type="PANTHER" id="PTHR43370">
    <property type="entry name" value="SUGAR ABC TRANSPORTER INTEGRAL MEMBRANE PROTEIN-RELATED"/>
    <property type="match status" value="1"/>
</dbReference>
<accession>A0A3N1VI01</accession>
<gene>
    <name evidence="7" type="ORF">EDC27_0707</name>
</gene>
<comment type="caution">
    <text evidence="7">The sequence shown here is derived from an EMBL/GenBank/DDBJ whole genome shotgun (WGS) entry which is preliminary data.</text>
</comment>
<keyword evidence="4 6" id="KW-1133">Transmembrane helix</keyword>
<evidence type="ECO:0000256" key="3">
    <source>
        <dbReference type="ARBA" id="ARBA00022692"/>
    </source>
</evidence>
<evidence type="ECO:0000256" key="1">
    <source>
        <dbReference type="ARBA" id="ARBA00004651"/>
    </source>
</evidence>
<evidence type="ECO:0000256" key="2">
    <source>
        <dbReference type="ARBA" id="ARBA00022475"/>
    </source>
</evidence>
<dbReference type="GO" id="GO:0005886">
    <property type="term" value="C:plasma membrane"/>
    <property type="evidence" value="ECO:0007669"/>
    <property type="project" value="UniProtKB-SubCell"/>
</dbReference>
<dbReference type="EMBL" id="RJVA01000010">
    <property type="protein sequence ID" value="ROR01530.1"/>
    <property type="molecule type" value="Genomic_DNA"/>
</dbReference>
<feature type="transmembrane region" description="Helical" evidence="6">
    <location>
        <begin position="140"/>
        <end position="166"/>
    </location>
</feature>
<feature type="transmembrane region" description="Helical" evidence="6">
    <location>
        <begin position="276"/>
        <end position="295"/>
    </location>
</feature>
<evidence type="ECO:0000256" key="5">
    <source>
        <dbReference type="ARBA" id="ARBA00023136"/>
    </source>
</evidence>
<dbReference type="OrthoDB" id="9792579at2"/>
<feature type="transmembrane region" description="Helical" evidence="6">
    <location>
        <begin position="230"/>
        <end position="247"/>
    </location>
</feature>
<comment type="subcellular location">
    <subcellularLocation>
        <location evidence="1">Cell membrane</location>
        <topology evidence="1">Multi-pass membrane protein</topology>
    </subcellularLocation>
</comment>
<dbReference type="RefSeq" id="WP_123289247.1">
    <property type="nucleotide sequence ID" value="NZ_RJVA01000010.1"/>
</dbReference>
<protein>
    <submittedName>
        <fullName evidence="7">Nucleoside ABC transporter membrane protein</fullName>
    </submittedName>
</protein>
<keyword evidence="2" id="KW-1003">Cell membrane</keyword>
<feature type="transmembrane region" description="Helical" evidence="6">
    <location>
        <begin position="69"/>
        <end position="91"/>
    </location>
</feature>
<feature type="transmembrane region" description="Helical" evidence="6">
    <location>
        <begin position="42"/>
        <end position="63"/>
    </location>
</feature>
<dbReference type="GO" id="GO:0022857">
    <property type="term" value="F:transmembrane transporter activity"/>
    <property type="evidence" value="ECO:0007669"/>
    <property type="project" value="InterPro"/>
</dbReference>
<evidence type="ECO:0000313" key="8">
    <source>
        <dbReference type="Proteomes" id="UP000276223"/>
    </source>
</evidence>
<evidence type="ECO:0000313" key="7">
    <source>
        <dbReference type="EMBL" id="ROR01530.1"/>
    </source>
</evidence>
<feature type="transmembrane region" description="Helical" evidence="6">
    <location>
        <begin position="197"/>
        <end position="218"/>
    </location>
</feature>
<feature type="transmembrane region" description="Helical" evidence="6">
    <location>
        <begin position="254"/>
        <end position="270"/>
    </location>
</feature>
<reference evidence="7 8" key="1">
    <citation type="submission" date="2018-11" db="EMBL/GenBank/DDBJ databases">
        <title>Genomic Encyclopedia of Type Strains, Phase IV (KMG-IV): sequencing the most valuable type-strain genomes for metagenomic binning, comparative biology and taxonomic classification.</title>
        <authorList>
            <person name="Goeker M."/>
        </authorList>
    </citation>
    <scope>NUCLEOTIDE SEQUENCE [LARGE SCALE GENOMIC DNA]</scope>
    <source>
        <strain evidence="7 8">DSM 22027</strain>
    </source>
</reference>
<keyword evidence="5 6" id="KW-0472">Membrane</keyword>
<proteinExistence type="predicted"/>
<dbReference type="PANTHER" id="PTHR43370:SF2">
    <property type="entry name" value="ABC TRANSPORTER PERMEASE PROTEIN"/>
    <property type="match status" value="1"/>
</dbReference>
<name>A0A3N1VI01_9BACT</name>
<dbReference type="Proteomes" id="UP000276223">
    <property type="component" value="Unassembled WGS sequence"/>
</dbReference>
<sequence length="336" mass="35582">MEAEQIVVSDGHVSLFVASLLAGAAPLVLAAMGETLTEKAGIINLSLDGTILLAAMASFITALKTQSLIVGFGVGALTGAMAAAVVAFMSLHLGQSQVAVGFVITLMTKDLAYFLGNAYARLPGPQVPTMPVPWLKDIPGLGPALFQHTAVTYGAVLCLAATWIFLYRSRLGLVLRAVGENPQAAYARGIHARRVQFGVTVLGGLLVGLAGAAFSLSVKPGWGRPQGAEGIGWIALALVIFGGWHPLKVALGAYLFALLQMLGITLQGLWPSIPSQVFQTAPFPFMIFTLVFMHLGERPEMERWAATRPWVGRLLRSLRARAPQALGRPALPENPL</sequence>
<dbReference type="CDD" id="cd06580">
    <property type="entry name" value="TM_PBP1_transp_TpRbsC_like"/>
    <property type="match status" value="1"/>
</dbReference>
<dbReference type="InterPro" id="IPR001851">
    <property type="entry name" value="ABC_transp_permease"/>
</dbReference>
<evidence type="ECO:0000256" key="4">
    <source>
        <dbReference type="ARBA" id="ARBA00022989"/>
    </source>
</evidence>
<organism evidence="7 8">
    <name type="scientific">Desulfosoma caldarium</name>
    <dbReference type="NCBI Taxonomy" id="610254"/>
    <lineage>
        <taxon>Bacteria</taxon>
        <taxon>Pseudomonadati</taxon>
        <taxon>Thermodesulfobacteriota</taxon>
        <taxon>Syntrophobacteria</taxon>
        <taxon>Syntrophobacterales</taxon>
        <taxon>Syntrophobacteraceae</taxon>
        <taxon>Desulfosoma</taxon>
    </lineage>
</organism>
<keyword evidence="3 6" id="KW-0812">Transmembrane</keyword>